<dbReference type="InterPro" id="IPR003848">
    <property type="entry name" value="DUF218"/>
</dbReference>
<dbReference type="Proteomes" id="UP000233398">
    <property type="component" value="Unassembled WGS sequence"/>
</dbReference>
<dbReference type="GO" id="GO:0043164">
    <property type="term" value="P:Gram-negative-bacterium-type cell wall biogenesis"/>
    <property type="evidence" value="ECO:0007669"/>
    <property type="project" value="TreeGrafter"/>
</dbReference>
<dbReference type="InterPro" id="IPR014729">
    <property type="entry name" value="Rossmann-like_a/b/a_fold"/>
</dbReference>
<keyword evidence="4" id="KW-1185">Reference proteome</keyword>
<feature type="domain" description="DUF218" evidence="2">
    <location>
        <begin position="84"/>
        <end position="247"/>
    </location>
</feature>
<dbReference type="OrthoDB" id="9782395at2"/>
<dbReference type="GO" id="GO:0000270">
    <property type="term" value="P:peptidoglycan metabolic process"/>
    <property type="evidence" value="ECO:0007669"/>
    <property type="project" value="TreeGrafter"/>
</dbReference>
<accession>A0A2N0VGC8</accession>
<feature type="transmembrane region" description="Helical" evidence="1">
    <location>
        <begin position="6"/>
        <end position="29"/>
    </location>
</feature>
<dbReference type="PANTHER" id="PTHR30336">
    <property type="entry name" value="INNER MEMBRANE PROTEIN, PROBABLE PERMEASE"/>
    <property type="match status" value="1"/>
</dbReference>
<evidence type="ECO:0000256" key="1">
    <source>
        <dbReference type="SAM" id="Phobius"/>
    </source>
</evidence>
<organism evidence="3 4">
    <name type="scientific">Rhodohalobacter barkolensis</name>
    <dbReference type="NCBI Taxonomy" id="2053187"/>
    <lineage>
        <taxon>Bacteria</taxon>
        <taxon>Pseudomonadati</taxon>
        <taxon>Balneolota</taxon>
        <taxon>Balneolia</taxon>
        <taxon>Balneolales</taxon>
        <taxon>Balneolaceae</taxon>
        <taxon>Rhodohalobacter</taxon>
    </lineage>
</organism>
<dbReference type="RefSeq" id="WP_101073711.1">
    <property type="nucleotide sequence ID" value="NZ_PISP01000003.1"/>
</dbReference>
<protein>
    <recommendedName>
        <fullName evidence="2">DUF218 domain-containing protein</fullName>
    </recommendedName>
</protein>
<evidence type="ECO:0000313" key="4">
    <source>
        <dbReference type="Proteomes" id="UP000233398"/>
    </source>
</evidence>
<dbReference type="Pfam" id="PF02698">
    <property type="entry name" value="DUF218"/>
    <property type="match status" value="1"/>
</dbReference>
<sequence>MSTEAIKFILNPFTVFWLLLVVSLVFFFLKKHKTGLRILIVSTVWFFIISTPMVPKFLLTSLEDQYDPIINEEETLNLDLEYHVVVLAAGYRRNNNRFPPNSILLDKTLIRLIEGIRLHNSLPNSKLITSGRDAFSKGISQAEISKKTAVELGVDPESIITLTETLTTYHEAQQYYEKIYAGQQVIIVTDAAHMPRAMYEFSKFVSEPLASPTNFTYRSKGISYFDFSLIPSYNNIGYLTKAIHEHAAIVRNWFRDNVFE</sequence>
<reference evidence="3 4" key="1">
    <citation type="submission" date="2017-11" db="EMBL/GenBank/DDBJ databases">
        <title>Rhodohalobacter 15182 sp. nov., isolated from a salt lake.</title>
        <authorList>
            <person name="Han S."/>
        </authorList>
    </citation>
    <scope>NUCLEOTIDE SEQUENCE [LARGE SCALE GENOMIC DNA]</scope>
    <source>
        <strain evidence="3 4">15182</strain>
    </source>
</reference>
<dbReference type="InterPro" id="IPR051599">
    <property type="entry name" value="Cell_Envelope_Assoc"/>
</dbReference>
<name>A0A2N0VGC8_9BACT</name>
<feature type="transmembrane region" description="Helical" evidence="1">
    <location>
        <begin position="36"/>
        <end position="54"/>
    </location>
</feature>
<dbReference type="EMBL" id="PISP01000003">
    <property type="protein sequence ID" value="PKD43237.1"/>
    <property type="molecule type" value="Genomic_DNA"/>
</dbReference>
<keyword evidence="1" id="KW-0472">Membrane</keyword>
<gene>
    <name evidence="3" type="ORF">CWD77_11525</name>
</gene>
<keyword evidence="1" id="KW-0812">Transmembrane</keyword>
<dbReference type="AlphaFoldDB" id="A0A2N0VGC8"/>
<comment type="caution">
    <text evidence="3">The sequence shown here is derived from an EMBL/GenBank/DDBJ whole genome shotgun (WGS) entry which is preliminary data.</text>
</comment>
<dbReference type="CDD" id="cd06259">
    <property type="entry name" value="YdcF-like"/>
    <property type="match status" value="1"/>
</dbReference>
<evidence type="ECO:0000313" key="3">
    <source>
        <dbReference type="EMBL" id="PKD43237.1"/>
    </source>
</evidence>
<dbReference type="Gene3D" id="3.40.50.620">
    <property type="entry name" value="HUPs"/>
    <property type="match status" value="1"/>
</dbReference>
<keyword evidence="1" id="KW-1133">Transmembrane helix</keyword>
<evidence type="ECO:0000259" key="2">
    <source>
        <dbReference type="Pfam" id="PF02698"/>
    </source>
</evidence>
<dbReference type="GO" id="GO:0005886">
    <property type="term" value="C:plasma membrane"/>
    <property type="evidence" value="ECO:0007669"/>
    <property type="project" value="TreeGrafter"/>
</dbReference>
<proteinExistence type="predicted"/>
<dbReference type="PANTHER" id="PTHR30336:SF4">
    <property type="entry name" value="ENVELOPE BIOGENESIS FACTOR ELYC"/>
    <property type="match status" value="1"/>
</dbReference>